<dbReference type="PROSITE" id="PS01096">
    <property type="entry name" value="PPIC_PPIASE_1"/>
    <property type="match status" value="1"/>
</dbReference>
<name>A0A2G3DZL1_9FIRM</name>
<dbReference type="PROSITE" id="PS50198">
    <property type="entry name" value="PPIC_PPIASE_2"/>
    <property type="match status" value="1"/>
</dbReference>
<sequence>MSESNVIIKVKDYTITTEDVDAFIDTLPPEQKQYAANPMFREQMSQQLVALALLSEYGRDEKLEETEEYAKLLESAKRDILAQLAVKKVISEATVSEDEIKAFYEKNKERFQKGDSVSAKHILVDDENLCNEIKSMIENGDKTFEEAAVAHSTCPSKERGGDLGEFGKGQMVPEFEEASFGAELNALVGPVKTQFGYHLIKVYDKKEASVAPLEEVAAQIRANLLQNKQGELYNAKLEELKDKYTK</sequence>
<dbReference type="GO" id="GO:0003755">
    <property type="term" value="F:peptidyl-prolyl cis-trans isomerase activity"/>
    <property type="evidence" value="ECO:0007669"/>
    <property type="project" value="UniProtKB-KW"/>
</dbReference>
<gene>
    <name evidence="3" type="ORF">CSX02_12125</name>
</gene>
<comment type="caution">
    <text evidence="3">The sequence shown here is derived from an EMBL/GenBank/DDBJ whole genome shotgun (WGS) entry which is preliminary data.</text>
</comment>
<dbReference type="InterPro" id="IPR046357">
    <property type="entry name" value="PPIase_dom_sf"/>
</dbReference>
<accession>A0A2G3DZL1</accession>
<dbReference type="PANTHER" id="PTHR47245">
    <property type="entry name" value="PEPTIDYLPROLYL ISOMERASE"/>
    <property type="match status" value="1"/>
</dbReference>
<keyword evidence="1" id="KW-0697">Rotamase</keyword>
<reference evidence="3 4" key="1">
    <citation type="submission" date="2017-10" db="EMBL/GenBank/DDBJ databases">
        <title>Resolving the taxonomy of Roseburia spp., Eubacterium rectale and Agathobacter spp. through phylogenomic analysis.</title>
        <authorList>
            <person name="Sheridan P.O."/>
            <person name="Walker A.W."/>
            <person name="Duncan S.H."/>
            <person name="Scott K.P."/>
            <person name="Toole P.W.O."/>
            <person name="Luis P."/>
            <person name="Flint H.J."/>
        </authorList>
    </citation>
    <scope>NUCLEOTIDE SEQUENCE [LARGE SCALE GENOMIC DNA]</scope>
    <source>
        <strain evidence="3 4">JK623</strain>
    </source>
</reference>
<dbReference type="Proteomes" id="UP000224563">
    <property type="component" value="Unassembled WGS sequence"/>
</dbReference>
<evidence type="ECO:0000256" key="1">
    <source>
        <dbReference type="PROSITE-ProRule" id="PRU00278"/>
    </source>
</evidence>
<dbReference type="AlphaFoldDB" id="A0A2G3DZL1"/>
<dbReference type="SUPFAM" id="SSF54534">
    <property type="entry name" value="FKBP-like"/>
    <property type="match status" value="1"/>
</dbReference>
<dbReference type="Gene3D" id="3.10.50.40">
    <property type="match status" value="1"/>
</dbReference>
<evidence type="ECO:0000259" key="2">
    <source>
        <dbReference type="PROSITE" id="PS50198"/>
    </source>
</evidence>
<dbReference type="SUPFAM" id="SSF109998">
    <property type="entry name" value="Triger factor/SurA peptide-binding domain-like"/>
    <property type="match status" value="1"/>
</dbReference>
<dbReference type="InterPro" id="IPR027304">
    <property type="entry name" value="Trigger_fact/SurA_dom_sf"/>
</dbReference>
<protein>
    <submittedName>
        <fullName evidence="3">Peptidylprolyl isomerase</fullName>
    </submittedName>
</protein>
<evidence type="ECO:0000313" key="3">
    <source>
        <dbReference type="EMBL" id="PHU36325.1"/>
    </source>
</evidence>
<evidence type="ECO:0000313" key="4">
    <source>
        <dbReference type="Proteomes" id="UP000224563"/>
    </source>
</evidence>
<dbReference type="RefSeq" id="WP_099386869.1">
    <property type="nucleotide sequence ID" value="NZ_JANSWH010000042.1"/>
</dbReference>
<keyword evidence="1 3" id="KW-0413">Isomerase</keyword>
<reference evidence="3 4" key="2">
    <citation type="submission" date="2017-10" db="EMBL/GenBank/DDBJ databases">
        <authorList>
            <person name="Banno H."/>
            <person name="Chua N.-H."/>
        </authorList>
    </citation>
    <scope>NUCLEOTIDE SEQUENCE [LARGE SCALE GENOMIC DNA]</scope>
    <source>
        <strain evidence="3 4">JK623</strain>
    </source>
</reference>
<dbReference type="InterPro" id="IPR023058">
    <property type="entry name" value="PPIase_PpiC_CS"/>
</dbReference>
<dbReference type="Pfam" id="PF00639">
    <property type="entry name" value="Rotamase"/>
    <property type="match status" value="1"/>
</dbReference>
<feature type="domain" description="PpiC" evidence="2">
    <location>
        <begin position="114"/>
        <end position="204"/>
    </location>
</feature>
<keyword evidence="4" id="KW-1185">Reference proteome</keyword>
<organism evidence="3 4">
    <name type="scientific">Agathobacter ruminis</name>
    <dbReference type="NCBI Taxonomy" id="1712665"/>
    <lineage>
        <taxon>Bacteria</taxon>
        <taxon>Bacillati</taxon>
        <taxon>Bacillota</taxon>
        <taxon>Clostridia</taxon>
        <taxon>Lachnospirales</taxon>
        <taxon>Lachnospiraceae</taxon>
        <taxon>Agathobacter</taxon>
    </lineage>
</organism>
<dbReference type="InterPro" id="IPR050245">
    <property type="entry name" value="PrsA_foldase"/>
</dbReference>
<dbReference type="EMBL" id="PDYG01000134">
    <property type="protein sequence ID" value="PHU36325.1"/>
    <property type="molecule type" value="Genomic_DNA"/>
</dbReference>
<dbReference type="InterPro" id="IPR000297">
    <property type="entry name" value="PPIase_PpiC"/>
</dbReference>
<proteinExistence type="predicted"/>
<dbReference type="PANTHER" id="PTHR47245:SF2">
    <property type="entry name" value="PEPTIDYL-PROLYL CIS-TRANS ISOMERASE HP_0175-RELATED"/>
    <property type="match status" value="1"/>
</dbReference>